<evidence type="ECO:0000313" key="2">
    <source>
        <dbReference type="EMBL" id="KIV90623.1"/>
    </source>
</evidence>
<evidence type="ECO:0000256" key="1">
    <source>
        <dbReference type="SAM" id="MobiDB-lite"/>
    </source>
</evidence>
<keyword evidence="3" id="KW-1185">Reference proteome</keyword>
<feature type="region of interest" description="Disordered" evidence="1">
    <location>
        <begin position="631"/>
        <end position="650"/>
    </location>
</feature>
<reference evidence="2 3" key="1">
    <citation type="submission" date="2015-01" db="EMBL/GenBank/DDBJ databases">
        <title>The Genome Sequence of Exophiala mesophila CBS40295.</title>
        <authorList>
            <consortium name="The Broad Institute Genomics Platform"/>
            <person name="Cuomo C."/>
            <person name="de Hoog S."/>
            <person name="Gorbushina A."/>
            <person name="Stielow B."/>
            <person name="Teixiera M."/>
            <person name="Abouelleil A."/>
            <person name="Chapman S.B."/>
            <person name="Priest M."/>
            <person name="Young S.K."/>
            <person name="Wortman J."/>
            <person name="Nusbaum C."/>
            <person name="Birren B."/>
        </authorList>
    </citation>
    <scope>NUCLEOTIDE SEQUENCE [LARGE SCALE GENOMIC DNA]</scope>
    <source>
        <strain evidence="2 3">CBS 40295</strain>
    </source>
</reference>
<proteinExistence type="predicted"/>
<dbReference type="Proteomes" id="UP000054302">
    <property type="component" value="Unassembled WGS sequence"/>
</dbReference>
<feature type="compositionally biased region" description="Polar residues" evidence="1">
    <location>
        <begin position="474"/>
        <end position="485"/>
    </location>
</feature>
<organism evidence="2 3">
    <name type="scientific">Exophiala mesophila</name>
    <name type="common">Black yeast-like fungus</name>
    <dbReference type="NCBI Taxonomy" id="212818"/>
    <lineage>
        <taxon>Eukaryota</taxon>
        <taxon>Fungi</taxon>
        <taxon>Dikarya</taxon>
        <taxon>Ascomycota</taxon>
        <taxon>Pezizomycotina</taxon>
        <taxon>Eurotiomycetes</taxon>
        <taxon>Chaetothyriomycetidae</taxon>
        <taxon>Chaetothyriales</taxon>
        <taxon>Herpotrichiellaceae</taxon>
        <taxon>Exophiala</taxon>
    </lineage>
</organism>
<feature type="compositionally biased region" description="Low complexity" evidence="1">
    <location>
        <begin position="492"/>
        <end position="508"/>
    </location>
</feature>
<evidence type="ECO:0000313" key="3">
    <source>
        <dbReference type="Proteomes" id="UP000054302"/>
    </source>
</evidence>
<feature type="compositionally biased region" description="Basic and acidic residues" evidence="1">
    <location>
        <begin position="536"/>
        <end position="550"/>
    </location>
</feature>
<protein>
    <recommendedName>
        <fullName evidence="4">Fungal N-terminal domain-containing protein</fullName>
    </recommendedName>
</protein>
<feature type="region of interest" description="Disordered" evidence="1">
    <location>
        <begin position="468"/>
        <end position="551"/>
    </location>
</feature>
<dbReference type="RefSeq" id="XP_016222197.1">
    <property type="nucleotide sequence ID" value="XM_016372865.1"/>
</dbReference>
<dbReference type="AlphaFoldDB" id="A0A0D1ZUY5"/>
<dbReference type="HOGENOM" id="CLU_432782_0_0_1"/>
<dbReference type="EMBL" id="KN847524">
    <property type="protein sequence ID" value="KIV90623.1"/>
    <property type="molecule type" value="Genomic_DNA"/>
</dbReference>
<evidence type="ECO:0008006" key="4">
    <source>
        <dbReference type="Google" id="ProtNLM"/>
    </source>
</evidence>
<gene>
    <name evidence="2" type="ORF">PV10_07908</name>
</gene>
<dbReference type="VEuPathDB" id="FungiDB:PV10_07908"/>
<dbReference type="GeneID" id="27325753"/>
<name>A0A0D1ZUY5_EXOME</name>
<dbReference type="OMA" id="THMTQEI"/>
<feature type="compositionally biased region" description="Polar residues" evidence="1">
    <location>
        <begin position="516"/>
        <end position="532"/>
    </location>
</feature>
<sequence>MIQLGDIIQVSKTAWEIYSMGWLGTSSAATQYAQFGRAFFGLADSLNYLVQELKDAYQHATQQSRGDFTALDEIIGDYWRTIIDCKALYEKNRLYGMRSGPLANIEWNLVIQPEAAALQQRLLLQQTKIQIIVEPLRLDLLRQILTGVHQVQDTVNDVYALVQRLVDQGATEQQQQLQLLWSCPVEIAQRFHAAAQGGTESQTGVAIRPLSEATDAFLYHFERSTRDAGSPDREHLSLLKCVWLIEQIEGHADLGHAANRFYWRSYVRGLKLRLSQDCRRFNSDHGSDHLALTASVRPWPDSEFFIWPPIILGPLLPPIVTFPDLIMEEILVAELARPRPSLDRRLRLLRGPNGKMRMVISAVERIGEEERSDSQTLNFNLEVAELVPLFAICLDGGLPKCILRTEWDQAELEFRSIREVLKFQSAMTGYEVYKDYSKQVEKLGLFLTTGTLFEVGAAHIQLWVPRASERPPKTASTPGSDSASPRASFGPDSSSQSSLRSRDSTFSLEGPRRGSAATSTQSMSAVQPTLSAKAQKAKEPARVPSERVTLEEGPQPPLLVLFLTAITPHQITGFDPSTAPGGAGIKEALWSSREEDQRRRPELMGSDALADLNPGVFSQYVAPTVSERTATDILSPPQGHSLFPRPAFKT</sequence>
<accession>A0A0D1ZUY5</accession>